<dbReference type="OrthoDB" id="421951at2759"/>
<evidence type="ECO:0000313" key="3">
    <source>
        <dbReference type="Proteomes" id="UP000807716"/>
    </source>
</evidence>
<accession>A0A9P6PU85</accession>
<name>A0A9P6PU85_9FUNG</name>
<dbReference type="InterPro" id="IPR053858">
    <property type="entry name" value="Arb2_dom"/>
</dbReference>
<dbReference type="Proteomes" id="UP000807716">
    <property type="component" value="Unassembled WGS sequence"/>
</dbReference>
<gene>
    <name evidence="2" type="ORF">DFQ27_007240</name>
</gene>
<comment type="caution">
    <text evidence="2">The sequence shown here is derived from an EMBL/GenBank/DDBJ whole genome shotgun (WGS) entry which is preliminary data.</text>
</comment>
<evidence type="ECO:0000313" key="2">
    <source>
        <dbReference type="EMBL" id="KAG0253744.1"/>
    </source>
</evidence>
<keyword evidence="3" id="KW-1185">Reference proteome</keyword>
<organism evidence="2 3">
    <name type="scientific">Actinomortierella ambigua</name>
    <dbReference type="NCBI Taxonomy" id="1343610"/>
    <lineage>
        <taxon>Eukaryota</taxon>
        <taxon>Fungi</taxon>
        <taxon>Fungi incertae sedis</taxon>
        <taxon>Mucoromycota</taxon>
        <taxon>Mortierellomycotina</taxon>
        <taxon>Mortierellomycetes</taxon>
        <taxon>Mortierellales</taxon>
        <taxon>Mortierellaceae</taxon>
        <taxon>Actinomortierella</taxon>
    </lineage>
</organism>
<proteinExistence type="predicted"/>
<evidence type="ECO:0000259" key="1">
    <source>
        <dbReference type="Pfam" id="PF22749"/>
    </source>
</evidence>
<sequence length="100" mass="11371">MYRRRVKKQPKPVFGESLEDFGYSIDKSSGLVDSEGKQYVFDLKAPNRDYQEAHCHALTRAVRRKIEDRLAQDYGFVKATIPVGLDATDSVSPQAYIMLS</sequence>
<reference evidence="2" key="1">
    <citation type="journal article" date="2020" name="Fungal Divers.">
        <title>Resolving the Mortierellaceae phylogeny through synthesis of multi-gene phylogenetics and phylogenomics.</title>
        <authorList>
            <person name="Vandepol N."/>
            <person name="Liber J."/>
            <person name="Desiro A."/>
            <person name="Na H."/>
            <person name="Kennedy M."/>
            <person name="Barry K."/>
            <person name="Grigoriev I.V."/>
            <person name="Miller A.N."/>
            <person name="O'Donnell K."/>
            <person name="Stajich J.E."/>
            <person name="Bonito G."/>
        </authorList>
    </citation>
    <scope>NUCLEOTIDE SEQUENCE</scope>
    <source>
        <strain evidence="2">BC1065</strain>
    </source>
</reference>
<feature type="domain" description="Arb2" evidence="1">
    <location>
        <begin position="14"/>
        <end position="100"/>
    </location>
</feature>
<protein>
    <recommendedName>
        <fullName evidence="1">Arb2 domain-containing protein</fullName>
    </recommendedName>
</protein>
<dbReference type="EMBL" id="JAAAJB010000561">
    <property type="protein sequence ID" value="KAG0253744.1"/>
    <property type="molecule type" value="Genomic_DNA"/>
</dbReference>
<dbReference type="AlphaFoldDB" id="A0A9P6PU85"/>
<dbReference type="Pfam" id="PF22749">
    <property type="entry name" value="Arb2"/>
    <property type="match status" value="1"/>
</dbReference>